<reference evidence="11" key="1">
    <citation type="journal article" date="2019" name="Int. J. Syst. Evol. Microbiol.">
        <title>The Global Catalogue of Microorganisms (GCM) 10K type strain sequencing project: providing services to taxonomists for standard genome sequencing and annotation.</title>
        <authorList>
            <consortium name="The Broad Institute Genomics Platform"/>
            <consortium name="The Broad Institute Genome Sequencing Center for Infectious Disease"/>
            <person name="Wu L."/>
            <person name="Ma J."/>
        </authorList>
    </citation>
    <scope>NUCLEOTIDE SEQUENCE [LARGE SCALE GENOMIC DNA]</scope>
    <source>
        <strain evidence="11">CGMCC 4.1437</strain>
    </source>
</reference>
<keyword evidence="3" id="KW-0813">Transport</keyword>
<dbReference type="InterPro" id="IPR000522">
    <property type="entry name" value="ABC_transptr_permease_BtuC"/>
</dbReference>
<dbReference type="EMBL" id="JBHSOF010000009">
    <property type="protein sequence ID" value="MFC5663381.1"/>
    <property type="molecule type" value="Genomic_DNA"/>
</dbReference>
<feature type="transmembrane region" description="Helical" evidence="9">
    <location>
        <begin position="319"/>
        <end position="342"/>
    </location>
</feature>
<feature type="transmembrane region" description="Helical" evidence="9">
    <location>
        <begin position="191"/>
        <end position="213"/>
    </location>
</feature>
<evidence type="ECO:0000256" key="7">
    <source>
        <dbReference type="ARBA" id="ARBA00023136"/>
    </source>
</evidence>
<evidence type="ECO:0000256" key="4">
    <source>
        <dbReference type="ARBA" id="ARBA00022475"/>
    </source>
</evidence>
<dbReference type="PANTHER" id="PTHR30472:SF25">
    <property type="entry name" value="ABC TRANSPORTER PERMEASE PROTEIN MJ0876-RELATED"/>
    <property type="match status" value="1"/>
</dbReference>
<keyword evidence="6 9" id="KW-1133">Transmembrane helix</keyword>
<evidence type="ECO:0000256" key="9">
    <source>
        <dbReference type="SAM" id="Phobius"/>
    </source>
</evidence>
<evidence type="ECO:0000313" key="11">
    <source>
        <dbReference type="Proteomes" id="UP001595975"/>
    </source>
</evidence>
<feature type="transmembrane region" description="Helical" evidence="9">
    <location>
        <begin position="54"/>
        <end position="73"/>
    </location>
</feature>
<keyword evidence="5 9" id="KW-0812">Transmembrane</keyword>
<feature type="region of interest" description="Disordered" evidence="8">
    <location>
        <begin position="1"/>
        <end position="47"/>
    </location>
</feature>
<dbReference type="InterPro" id="IPR037294">
    <property type="entry name" value="ABC_BtuC-like"/>
</dbReference>
<sequence>MSAPTLGNGPGKALKALRGPEKASDEAPGGASPAGVPGAPAAGTSAARRRTRTAAWSVVAAALLVLLTGVALGTGQVRMTIWEALSALVGSGDSGNVLVVQEFRAPRVVSALIAGAGLAVAGSMLQRLFRNPLASPDTIGVTGGASFGAVLMLATGASQELIPLAALGGGLLAALLLGGFAWRSRMAVTRLVLVGLAVQQGLAAAVNLMIVRFPAELASSAMQWTTGSLYGRTWTEVWIGGSAIALTAVAVVASQRRVAVLDLGDDSAGGLGLNPQRDRVLLLLLSIALASLAAALTGPVAFVALAVPHLVRLLAGPPTLGTLGLTALTGALLLLASDLLVLHVIPVHGLPVGAVTATLGAPWLLVLMIRQGRLPQRSS</sequence>
<feature type="compositionally biased region" description="Low complexity" evidence="8">
    <location>
        <begin position="27"/>
        <end position="46"/>
    </location>
</feature>
<feature type="transmembrane region" description="Helical" evidence="9">
    <location>
        <begin position="137"/>
        <end position="155"/>
    </location>
</feature>
<dbReference type="SUPFAM" id="SSF81345">
    <property type="entry name" value="ABC transporter involved in vitamin B12 uptake, BtuC"/>
    <property type="match status" value="1"/>
</dbReference>
<keyword evidence="4" id="KW-1003">Cell membrane</keyword>
<organism evidence="10 11">
    <name type="scientific">Kitasatospora misakiensis</name>
    <dbReference type="NCBI Taxonomy" id="67330"/>
    <lineage>
        <taxon>Bacteria</taxon>
        <taxon>Bacillati</taxon>
        <taxon>Actinomycetota</taxon>
        <taxon>Actinomycetes</taxon>
        <taxon>Kitasatosporales</taxon>
        <taxon>Streptomycetaceae</taxon>
        <taxon>Kitasatospora</taxon>
    </lineage>
</organism>
<protein>
    <submittedName>
        <fullName evidence="10">FecCD family ABC transporter permease</fullName>
    </submittedName>
</protein>
<accession>A0ABW0WYP5</accession>
<keyword evidence="11" id="KW-1185">Reference proteome</keyword>
<feature type="transmembrane region" description="Helical" evidence="9">
    <location>
        <begin position="233"/>
        <end position="253"/>
    </location>
</feature>
<feature type="transmembrane region" description="Helical" evidence="9">
    <location>
        <begin position="349"/>
        <end position="369"/>
    </location>
</feature>
<evidence type="ECO:0000256" key="8">
    <source>
        <dbReference type="SAM" id="MobiDB-lite"/>
    </source>
</evidence>
<evidence type="ECO:0000256" key="1">
    <source>
        <dbReference type="ARBA" id="ARBA00004651"/>
    </source>
</evidence>
<evidence type="ECO:0000256" key="5">
    <source>
        <dbReference type="ARBA" id="ARBA00022692"/>
    </source>
</evidence>
<feature type="transmembrane region" description="Helical" evidence="9">
    <location>
        <begin position="161"/>
        <end position="182"/>
    </location>
</feature>
<gene>
    <name evidence="10" type="ORF">ACFP3U_10370</name>
</gene>
<evidence type="ECO:0000256" key="3">
    <source>
        <dbReference type="ARBA" id="ARBA00022448"/>
    </source>
</evidence>
<dbReference type="RefSeq" id="WP_380225039.1">
    <property type="nucleotide sequence ID" value="NZ_JBHSOF010000009.1"/>
</dbReference>
<dbReference type="Gene3D" id="1.10.3470.10">
    <property type="entry name" value="ABC transporter involved in vitamin B12 uptake, BtuC"/>
    <property type="match status" value="1"/>
</dbReference>
<feature type="transmembrane region" description="Helical" evidence="9">
    <location>
        <begin position="280"/>
        <end position="307"/>
    </location>
</feature>
<dbReference type="Pfam" id="PF01032">
    <property type="entry name" value="FecCD"/>
    <property type="match status" value="1"/>
</dbReference>
<dbReference type="CDD" id="cd06550">
    <property type="entry name" value="TM_ABC_iron-siderophores_like"/>
    <property type="match status" value="1"/>
</dbReference>
<name>A0ABW0WYP5_9ACTN</name>
<comment type="subcellular location">
    <subcellularLocation>
        <location evidence="1">Cell membrane</location>
        <topology evidence="1">Multi-pass membrane protein</topology>
    </subcellularLocation>
</comment>
<proteinExistence type="inferred from homology"/>
<dbReference type="PANTHER" id="PTHR30472">
    <property type="entry name" value="FERRIC ENTEROBACTIN TRANSPORT SYSTEM PERMEASE PROTEIN"/>
    <property type="match status" value="1"/>
</dbReference>
<evidence type="ECO:0000313" key="10">
    <source>
        <dbReference type="EMBL" id="MFC5663381.1"/>
    </source>
</evidence>
<keyword evidence="7 9" id="KW-0472">Membrane</keyword>
<evidence type="ECO:0000256" key="2">
    <source>
        <dbReference type="ARBA" id="ARBA00007935"/>
    </source>
</evidence>
<comment type="similarity">
    <text evidence="2">Belongs to the binding-protein-dependent transport system permease family. FecCD subfamily.</text>
</comment>
<evidence type="ECO:0000256" key="6">
    <source>
        <dbReference type="ARBA" id="ARBA00022989"/>
    </source>
</evidence>
<feature type="transmembrane region" description="Helical" evidence="9">
    <location>
        <begin position="108"/>
        <end position="125"/>
    </location>
</feature>
<dbReference type="Proteomes" id="UP001595975">
    <property type="component" value="Unassembled WGS sequence"/>
</dbReference>
<comment type="caution">
    <text evidence="10">The sequence shown here is derived from an EMBL/GenBank/DDBJ whole genome shotgun (WGS) entry which is preliminary data.</text>
</comment>